<evidence type="ECO:0000313" key="3">
    <source>
        <dbReference type="EMBL" id="KAE8991533.1"/>
    </source>
</evidence>
<dbReference type="EMBL" id="QXGB01001029">
    <property type="protein sequence ID" value="KAE9198597.1"/>
    <property type="molecule type" value="Genomic_DNA"/>
</dbReference>
<organism evidence="8 12">
    <name type="scientific">Phytophthora fragariae</name>
    <dbReference type="NCBI Taxonomy" id="53985"/>
    <lineage>
        <taxon>Eukaryota</taxon>
        <taxon>Sar</taxon>
        <taxon>Stramenopiles</taxon>
        <taxon>Oomycota</taxon>
        <taxon>Peronosporomycetes</taxon>
        <taxon>Peronosporales</taxon>
        <taxon>Peronosporaceae</taxon>
        <taxon>Phytophthora</taxon>
    </lineage>
</organism>
<dbReference type="EMBL" id="QXFX01002451">
    <property type="protein sequence ID" value="KAE9076884.1"/>
    <property type="molecule type" value="Genomic_DNA"/>
</dbReference>
<dbReference type="EMBL" id="QXGF01000947">
    <property type="protein sequence ID" value="KAE8934090.1"/>
    <property type="molecule type" value="Genomic_DNA"/>
</dbReference>
<dbReference type="Proteomes" id="UP000429523">
    <property type="component" value="Unassembled WGS sequence"/>
</dbReference>
<evidence type="ECO:0000313" key="13">
    <source>
        <dbReference type="Proteomes" id="UP000437068"/>
    </source>
</evidence>
<dbReference type="EMBL" id="QXGE01001411">
    <property type="protein sequence ID" value="KAE9292990.1"/>
    <property type="molecule type" value="Genomic_DNA"/>
</dbReference>
<reference evidence="11 12" key="1">
    <citation type="submission" date="2018-08" db="EMBL/GenBank/DDBJ databases">
        <title>Genomic investigation of the strawberry pathogen Phytophthora fragariae indicates pathogenicity is determined by transcriptional variation in three key races.</title>
        <authorList>
            <person name="Adams T.M."/>
            <person name="Armitage A.D."/>
            <person name="Sobczyk M.K."/>
            <person name="Bates H.J."/>
            <person name="Dunwell J.M."/>
            <person name="Nellist C.F."/>
            <person name="Harrison R.J."/>
        </authorList>
    </citation>
    <scope>NUCLEOTIDE SEQUENCE [LARGE SCALE GENOMIC DNA]</scope>
    <source>
        <strain evidence="10 13">A4</strain>
        <strain evidence="9 14">BC-1</strain>
        <strain evidence="7 18">BC-23</strain>
        <strain evidence="8 12">NOV-27</strain>
        <strain evidence="6 15">NOV-5</strain>
        <strain evidence="5 16">NOV-71</strain>
        <strain evidence="2 11">NOV-9</strain>
        <strain evidence="4 19">ONT-3</strain>
        <strain evidence="3 17">SCRP245</strain>
    </source>
</reference>
<dbReference type="Proteomes" id="UP000441208">
    <property type="component" value="Unassembled WGS sequence"/>
</dbReference>
<evidence type="ECO:0000313" key="17">
    <source>
        <dbReference type="Proteomes" id="UP000460718"/>
    </source>
</evidence>
<accession>A0A6A3X9D0</accession>
<evidence type="ECO:0000313" key="16">
    <source>
        <dbReference type="Proteomes" id="UP000441208"/>
    </source>
</evidence>
<dbReference type="Proteomes" id="UP000488956">
    <property type="component" value="Unassembled WGS sequence"/>
</dbReference>
<evidence type="ECO:0000313" key="19">
    <source>
        <dbReference type="Proteomes" id="UP000488956"/>
    </source>
</evidence>
<evidence type="ECO:0000313" key="18">
    <source>
        <dbReference type="Proteomes" id="UP000476176"/>
    </source>
</evidence>
<evidence type="ECO:0000313" key="8">
    <source>
        <dbReference type="EMBL" id="KAE9198597.1"/>
    </source>
</evidence>
<evidence type="ECO:0000313" key="15">
    <source>
        <dbReference type="Proteomes" id="UP000440732"/>
    </source>
</evidence>
<feature type="region of interest" description="Disordered" evidence="1">
    <location>
        <begin position="1"/>
        <end position="45"/>
    </location>
</feature>
<evidence type="ECO:0000256" key="1">
    <source>
        <dbReference type="SAM" id="MobiDB-lite"/>
    </source>
</evidence>
<dbReference type="Proteomes" id="UP000440367">
    <property type="component" value="Unassembled WGS sequence"/>
</dbReference>
<dbReference type="Proteomes" id="UP000440732">
    <property type="component" value="Unassembled WGS sequence"/>
</dbReference>
<proteinExistence type="predicted"/>
<evidence type="ECO:0000313" key="14">
    <source>
        <dbReference type="Proteomes" id="UP000440367"/>
    </source>
</evidence>
<evidence type="ECO:0000313" key="12">
    <source>
        <dbReference type="Proteomes" id="UP000433483"/>
    </source>
</evidence>
<feature type="region of interest" description="Disordered" evidence="1">
    <location>
        <begin position="93"/>
        <end position="138"/>
    </location>
</feature>
<evidence type="ECO:0000313" key="6">
    <source>
        <dbReference type="EMBL" id="KAE9143693.1"/>
    </source>
</evidence>
<dbReference type="EMBL" id="QXGD01000708">
    <property type="protein sequence ID" value="KAE9227705.1"/>
    <property type="molecule type" value="Genomic_DNA"/>
</dbReference>
<dbReference type="Proteomes" id="UP000460718">
    <property type="component" value="Unassembled WGS sequence"/>
</dbReference>
<gene>
    <name evidence="10" type="ORF">PF001_g18467</name>
    <name evidence="9" type="ORF">PF002_g13740</name>
    <name evidence="7" type="ORF">PF004_g21846</name>
    <name evidence="8" type="ORF">PF005_g16068</name>
    <name evidence="6" type="ORF">PF006_g11296</name>
    <name evidence="5" type="ORF">PF007_g16140</name>
    <name evidence="2" type="ORF">PF009_g15922</name>
    <name evidence="4" type="ORF">PF010_g23723</name>
    <name evidence="3" type="ORF">PF011_g17907</name>
</gene>
<evidence type="ECO:0000313" key="2">
    <source>
        <dbReference type="EMBL" id="KAE8934090.1"/>
    </source>
</evidence>
<evidence type="ECO:0000313" key="9">
    <source>
        <dbReference type="EMBL" id="KAE9227705.1"/>
    </source>
</evidence>
<evidence type="ECO:0000313" key="7">
    <source>
        <dbReference type="EMBL" id="KAE9190634.1"/>
    </source>
</evidence>
<name>A0A6A3X9D0_9STRA</name>
<protein>
    <submittedName>
        <fullName evidence="8">Uncharacterized protein</fullName>
    </submittedName>
</protein>
<dbReference type="Proteomes" id="UP000437068">
    <property type="component" value="Unassembled WGS sequence"/>
</dbReference>
<dbReference type="EMBL" id="QXFW01001391">
    <property type="protein sequence ID" value="KAE8991533.1"/>
    <property type="molecule type" value="Genomic_DNA"/>
</dbReference>
<evidence type="ECO:0000313" key="4">
    <source>
        <dbReference type="EMBL" id="KAE9076884.1"/>
    </source>
</evidence>
<dbReference type="EMBL" id="QXGC01002114">
    <property type="protein sequence ID" value="KAE9190634.1"/>
    <property type="molecule type" value="Genomic_DNA"/>
</dbReference>
<dbReference type="EMBL" id="QXFZ01001024">
    <property type="protein sequence ID" value="KAE9098751.1"/>
    <property type="molecule type" value="Genomic_DNA"/>
</dbReference>
<evidence type="ECO:0000313" key="10">
    <source>
        <dbReference type="EMBL" id="KAE9292990.1"/>
    </source>
</evidence>
<evidence type="ECO:0000313" key="11">
    <source>
        <dbReference type="Proteomes" id="UP000429523"/>
    </source>
</evidence>
<feature type="compositionally biased region" description="Low complexity" evidence="1">
    <location>
        <begin position="112"/>
        <end position="138"/>
    </location>
</feature>
<comment type="caution">
    <text evidence="8">The sequence shown here is derived from an EMBL/GenBank/DDBJ whole genome shotgun (WGS) entry which is preliminary data.</text>
</comment>
<keyword evidence="12" id="KW-1185">Reference proteome</keyword>
<feature type="compositionally biased region" description="Low complexity" evidence="1">
    <location>
        <begin position="22"/>
        <end position="35"/>
    </location>
</feature>
<dbReference type="Proteomes" id="UP000433483">
    <property type="component" value="Unassembled WGS sequence"/>
</dbReference>
<sequence length="153" mass="15169">MSGTTSKRAAHATIGARKRARSAPAKSAAAPATAKEAPDPPAASLDSVANAPLAVRSLLAADPTATSAQVEAALETQPNRTSAELLRVIDEVLGPATDDEEAQAHGVGDQGAGTARDAGAARDAGTARDTGTARDAGTAVNGGVKFDVLLGYL</sequence>
<dbReference type="Proteomes" id="UP000476176">
    <property type="component" value="Unassembled WGS sequence"/>
</dbReference>
<dbReference type="EMBL" id="QXGA01000598">
    <property type="protein sequence ID" value="KAE9143693.1"/>
    <property type="molecule type" value="Genomic_DNA"/>
</dbReference>
<evidence type="ECO:0000313" key="5">
    <source>
        <dbReference type="EMBL" id="KAE9098751.1"/>
    </source>
</evidence>
<dbReference type="AlphaFoldDB" id="A0A6A3X9D0"/>
<dbReference type="OrthoDB" id="10423213at2759"/>